<organism evidence="3 4">
    <name type="scientific">Microbacterium caowuchunii</name>
    <dbReference type="NCBI Taxonomy" id="2614638"/>
    <lineage>
        <taxon>Bacteria</taxon>
        <taxon>Bacillati</taxon>
        <taxon>Actinomycetota</taxon>
        <taxon>Actinomycetes</taxon>
        <taxon>Micrococcales</taxon>
        <taxon>Microbacteriaceae</taxon>
        <taxon>Microbacterium</taxon>
    </lineage>
</organism>
<keyword evidence="1" id="KW-0812">Transmembrane</keyword>
<evidence type="ECO:0000313" key="3">
    <source>
        <dbReference type="EMBL" id="KAA9134768.1"/>
    </source>
</evidence>
<feature type="transmembrane region" description="Helical" evidence="1">
    <location>
        <begin position="43"/>
        <end position="68"/>
    </location>
</feature>
<keyword evidence="1" id="KW-0472">Membrane</keyword>
<gene>
    <name evidence="3" type="ORF">F6B40_03420</name>
</gene>
<feature type="domain" description="Low molecular weight protein antigen 6 PH" evidence="2">
    <location>
        <begin position="60"/>
        <end position="137"/>
    </location>
</feature>
<keyword evidence="1" id="KW-1133">Transmembrane helix</keyword>
<accession>A0A5N0TK01</accession>
<reference evidence="4" key="1">
    <citation type="submission" date="2019-09" db="EMBL/GenBank/DDBJ databases">
        <title>Mumia zhuanghuii sp. nov. isolated from the intestinal contents of plateau pika (Ochotona curzoniae) in the Qinghai-Tibet plateau of China.</title>
        <authorList>
            <person name="Tian Z."/>
        </authorList>
    </citation>
    <scope>NUCLEOTIDE SEQUENCE [LARGE SCALE GENOMIC DNA]</scope>
    <source>
        <strain evidence="4">L-033</strain>
    </source>
</reference>
<dbReference type="InterPro" id="IPR019692">
    <property type="entry name" value="CFP-6_PH"/>
</dbReference>
<dbReference type="EMBL" id="VYUY01000006">
    <property type="protein sequence ID" value="KAA9134768.1"/>
    <property type="molecule type" value="Genomic_DNA"/>
</dbReference>
<protein>
    <submittedName>
        <fullName evidence="3">PH domain-containing protein</fullName>
    </submittedName>
</protein>
<evidence type="ECO:0000256" key="1">
    <source>
        <dbReference type="SAM" id="Phobius"/>
    </source>
</evidence>
<comment type="caution">
    <text evidence="3">The sequence shown here is derived from an EMBL/GenBank/DDBJ whole genome shotgun (WGS) entry which is preliminary data.</text>
</comment>
<dbReference type="AlphaFoldDB" id="A0A5N0TK01"/>
<dbReference type="Proteomes" id="UP000326838">
    <property type="component" value="Unassembled WGS sequence"/>
</dbReference>
<evidence type="ECO:0000259" key="2">
    <source>
        <dbReference type="Pfam" id="PF10756"/>
    </source>
</evidence>
<feature type="transmembrane region" description="Helical" evidence="1">
    <location>
        <begin position="161"/>
        <end position="181"/>
    </location>
</feature>
<sequence length="185" mass="19596">MTRKVYRSSSAAAGVIISAVVAAFLLGDALVRAGIGSTLLLAPWVLLLLWAVYVLLFASAVTTDATGITVQNFLRRTRVPWGAVDDIVLRYQLIVTTKDGRRVTCFGGPVSGRSRRLPGRDDGNRMPNALRDLDVIRADWERALDGDAAAGPVARSWDLPALLALFVVVLGAVVATVIVSGPGSA</sequence>
<dbReference type="Pfam" id="PF10756">
    <property type="entry name" value="bPH_6"/>
    <property type="match status" value="1"/>
</dbReference>
<proteinExistence type="predicted"/>
<evidence type="ECO:0000313" key="4">
    <source>
        <dbReference type="Proteomes" id="UP000326838"/>
    </source>
</evidence>
<keyword evidence="4" id="KW-1185">Reference proteome</keyword>
<name>A0A5N0TK01_9MICO</name>